<sequence length="69" mass="6988">MGRTSQVATDGANNGEGGGHQVVTSCANIGEGGGSQVSSQSSQPVTDAHHNDASQVTLDNIFFLTKDKA</sequence>
<gene>
    <name evidence="2" type="ORF">ILEXP_LOCUS42424</name>
</gene>
<feature type="region of interest" description="Disordered" evidence="1">
    <location>
        <begin position="1"/>
        <end position="56"/>
    </location>
</feature>
<evidence type="ECO:0000313" key="3">
    <source>
        <dbReference type="Proteomes" id="UP001642360"/>
    </source>
</evidence>
<name>A0ABC8TTD8_9AQUA</name>
<evidence type="ECO:0000313" key="2">
    <source>
        <dbReference type="EMBL" id="CAK9172745.1"/>
    </source>
</evidence>
<feature type="compositionally biased region" description="Polar residues" evidence="1">
    <location>
        <begin position="1"/>
        <end position="12"/>
    </location>
</feature>
<dbReference type="Proteomes" id="UP001642360">
    <property type="component" value="Unassembled WGS sequence"/>
</dbReference>
<accession>A0ABC8TTD8</accession>
<proteinExistence type="predicted"/>
<keyword evidence="3" id="KW-1185">Reference proteome</keyword>
<dbReference type="EMBL" id="CAUOFW020006057">
    <property type="protein sequence ID" value="CAK9172745.1"/>
    <property type="molecule type" value="Genomic_DNA"/>
</dbReference>
<dbReference type="AlphaFoldDB" id="A0ABC8TTD8"/>
<protein>
    <submittedName>
        <fullName evidence="2">Uncharacterized protein</fullName>
    </submittedName>
</protein>
<comment type="caution">
    <text evidence="2">The sequence shown here is derived from an EMBL/GenBank/DDBJ whole genome shotgun (WGS) entry which is preliminary data.</text>
</comment>
<organism evidence="2 3">
    <name type="scientific">Ilex paraguariensis</name>
    <name type="common">yerba mate</name>
    <dbReference type="NCBI Taxonomy" id="185542"/>
    <lineage>
        <taxon>Eukaryota</taxon>
        <taxon>Viridiplantae</taxon>
        <taxon>Streptophyta</taxon>
        <taxon>Embryophyta</taxon>
        <taxon>Tracheophyta</taxon>
        <taxon>Spermatophyta</taxon>
        <taxon>Magnoliopsida</taxon>
        <taxon>eudicotyledons</taxon>
        <taxon>Gunneridae</taxon>
        <taxon>Pentapetalae</taxon>
        <taxon>asterids</taxon>
        <taxon>campanulids</taxon>
        <taxon>Aquifoliales</taxon>
        <taxon>Aquifoliaceae</taxon>
        <taxon>Ilex</taxon>
    </lineage>
</organism>
<evidence type="ECO:0000256" key="1">
    <source>
        <dbReference type="SAM" id="MobiDB-lite"/>
    </source>
</evidence>
<reference evidence="2 3" key="1">
    <citation type="submission" date="2024-02" db="EMBL/GenBank/DDBJ databases">
        <authorList>
            <person name="Vignale AGUSTIN F."/>
            <person name="Sosa J E."/>
            <person name="Modenutti C."/>
        </authorList>
    </citation>
    <scope>NUCLEOTIDE SEQUENCE [LARGE SCALE GENOMIC DNA]</scope>
</reference>